<accession>A0A1M2VPX5</accession>
<evidence type="ECO:0000313" key="2">
    <source>
        <dbReference type="Proteomes" id="UP000184267"/>
    </source>
</evidence>
<comment type="caution">
    <text evidence="1">The sequence shown here is derived from an EMBL/GenBank/DDBJ whole genome shotgun (WGS) entry which is preliminary data.</text>
</comment>
<gene>
    <name evidence="1" type="ORF">TRAPUB_13896</name>
</gene>
<protein>
    <submittedName>
        <fullName evidence="1">Uncharacterized protein</fullName>
    </submittedName>
</protein>
<organism evidence="1 2">
    <name type="scientific">Trametes pubescens</name>
    <name type="common">White-rot fungus</name>
    <dbReference type="NCBI Taxonomy" id="154538"/>
    <lineage>
        <taxon>Eukaryota</taxon>
        <taxon>Fungi</taxon>
        <taxon>Dikarya</taxon>
        <taxon>Basidiomycota</taxon>
        <taxon>Agaricomycotina</taxon>
        <taxon>Agaricomycetes</taxon>
        <taxon>Polyporales</taxon>
        <taxon>Polyporaceae</taxon>
        <taxon>Trametes</taxon>
    </lineage>
</organism>
<dbReference type="AlphaFoldDB" id="A0A1M2VPX5"/>
<proteinExistence type="predicted"/>
<dbReference type="Proteomes" id="UP000184267">
    <property type="component" value="Unassembled WGS sequence"/>
</dbReference>
<evidence type="ECO:0000313" key="1">
    <source>
        <dbReference type="EMBL" id="OJT09643.1"/>
    </source>
</evidence>
<keyword evidence="2" id="KW-1185">Reference proteome</keyword>
<sequence>MYLKLRGDQGWCRIKRKRYESCTRVQKLEELHPDHAYTEDVAGAPLTYGYTLHAEGIQGRSLGWRLDREGVSDPARLLARSKRMVDVQHHEDGGNMFAQHETLPQHEYGKYSRAQAPEIELVVPYHCVPLSSALDGVYSDPNELIFAANEPIFSANAPIDEKLSICLGMECVGPSRGPQDGFSSKQHRVRNKKNGPLITRRKLARKVAADVKGFLV</sequence>
<dbReference type="EMBL" id="MNAD01000894">
    <property type="protein sequence ID" value="OJT09643.1"/>
    <property type="molecule type" value="Genomic_DNA"/>
</dbReference>
<name>A0A1M2VPX5_TRAPU</name>
<dbReference type="OrthoDB" id="2752778at2759"/>
<reference evidence="1 2" key="1">
    <citation type="submission" date="2016-10" db="EMBL/GenBank/DDBJ databases">
        <title>Genome sequence of the basidiomycete white-rot fungus Trametes pubescens.</title>
        <authorList>
            <person name="Makela M.R."/>
            <person name="Granchi Z."/>
            <person name="Peng M."/>
            <person name="De Vries R.P."/>
            <person name="Grigoriev I."/>
            <person name="Riley R."/>
            <person name="Hilden K."/>
        </authorList>
    </citation>
    <scope>NUCLEOTIDE SEQUENCE [LARGE SCALE GENOMIC DNA]</scope>
    <source>
        <strain evidence="1 2">FBCC735</strain>
    </source>
</reference>